<organism evidence="1 2">
    <name type="scientific">Rhizobium jaguaris</name>
    <dbReference type="NCBI Taxonomy" id="1312183"/>
    <lineage>
        <taxon>Bacteria</taxon>
        <taxon>Pseudomonadati</taxon>
        <taxon>Pseudomonadota</taxon>
        <taxon>Alphaproteobacteria</taxon>
        <taxon>Hyphomicrobiales</taxon>
        <taxon>Rhizobiaceae</taxon>
        <taxon>Rhizobium/Agrobacterium group</taxon>
        <taxon>Rhizobium</taxon>
    </lineage>
</organism>
<evidence type="ECO:0000313" key="2">
    <source>
        <dbReference type="Proteomes" id="UP000282195"/>
    </source>
</evidence>
<protein>
    <submittedName>
        <fullName evidence="1">Uncharacterized protein</fullName>
    </submittedName>
</protein>
<proteinExistence type="predicted"/>
<dbReference type="Proteomes" id="UP000282195">
    <property type="component" value="Chromosome"/>
</dbReference>
<reference evidence="1 2" key="1">
    <citation type="submission" date="2018-10" db="EMBL/GenBank/DDBJ databases">
        <title>Rhizobium etli, R. leguminosarum and a new Rhizobium genospecies from Phaseolus dumosus.</title>
        <authorList>
            <person name="Ramirez-Puebla S.T."/>
            <person name="Rogel-Hernandez M.A."/>
            <person name="Guerrero G."/>
            <person name="Ormeno-Orrillo E."/>
            <person name="Martinez-Romero J.C."/>
            <person name="Negrete-Yankelevich S."/>
            <person name="Martinez-Romero E."/>
        </authorList>
    </citation>
    <scope>NUCLEOTIDE SEQUENCE [LARGE SCALE GENOMIC DNA]</scope>
    <source>
        <strain evidence="1 2">CCGE525</strain>
    </source>
</reference>
<name>A0A387FNL4_9HYPH</name>
<accession>A0A387FNL4</accession>
<sequence length="82" mass="9296">MFRHTKASSEIGKLFSQLLGDFIGRVYEAVVFDGVHPDTALFQTTQMKTQKLFLCFAPFVKLGFLLHGVPQCRTKPDTEQMT</sequence>
<dbReference type="EMBL" id="CP032694">
    <property type="protein sequence ID" value="AYG59097.1"/>
    <property type="molecule type" value="Genomic_DNA"/>
</dbReference>
<dbReference type="AlphaFoldDB" id="A0A387FNL4"/>
<evidence type="ECO:0000313" key="1">
    <source>
        <dbReference type="EMBL" id="AYG59097.1"/>
    </source>
</evidence>
<dbReference type="KEGG" id="rjg:CCGE525_10030"/>
<keyword evidence="2" id="KW-1185">Reference proteome</keyword>
<gene>
    <name evidence="1" type="ORF">CCGE525_10030</name>
</gene>